<name>A0A0D9XUM8_9ORYZ</name>
<keyword evidence="1 7" id="KW-0813">Transport</keyword>
<dbReference type="eggNOG" id="KOG1964">
    <property type="taxonomic scope" value="Eukaryota"/>
</dbReference>
<keyword evidence="2" id="KW-0509">mRNA transport</keyword>
<keyword evidence="6 7" id="KW-0539">Nucleus</keyword>
<dbReference type="Proteomes" id="UP000032180">
    <property type="component" value="Chromosome 11"/>
</dbReference>
<evidence type="ECO:0000256" key="6">
    <source>
        <dbReference type="ARBA" id="ARBA00023242"/>
    </source>
</evidence>
<evidence type="ECO:0000256" key="7">
    <source>
        <dbReference type="RuleBase" id="RU365072"/>
    </source>
</evidence>
<reference evidence="9" key="3">
    <citation type="submission" date="2015-04" db="UniProtKB">
        <authorList>
            <consortium name="EnsemblPlants"/>
        </authorList>
    </citation>
    <scope>IDENTIFICATION</scope>
</reference>
<evidence type="ECO:0000256" key="2">
    <source>
        <dbReference type="ARBA" id="ARBA00022816"/>
    </source>
</evidence>
<dbReference type="Gramene" id="LPERR11G17500.2">
    <property type="protein sequence ID" value="LPERR11G17500.2"/>
    <property type="gene ID" value="LPERR11G17500"/>
</dbReference>
<dbReference type="Gramene" id="LPERR11G17500.3">
    <property type="protein sequence ID" value="LPERR11G17500.3"/>
    <property type="gene ID" value="LPERR11G17500"/>
</dbReference>
<evidence type="ECO:0000256" key="8">
    <source>
        <dbReference type="SAM" id="MobiDB-lite"/>
    </source>
</evidence>
<comment type="subcellular location">
    <subcellularLocation>
        <location evidence="7">Nucleus</location>
        <location evidence="7">Nuclear pore complex</location>
    </subcellularLocation>
    <subcellularLocation>
        <location evidence="7">Nucleus membrane</location>
    </subcellularLocation>
</comment>
<feature type="region of interest" description="Disordered" evidence="8">
    <location>
        <begin position="1"/>
        <end position="43"/>
    </location>
</feature>
<feature type="compositionally biased region" description="Polar residues" evidence="8">
    <location>
        <begin position="449"/>
        <end position="459"/>
    </location>
</feature>
<feature type="compositionally biased region" description="Pro residues" evidence="8">
    <location>
        <begin position="1"/>
        <end position="12"/>
    </location>
</feature>
<dbReference type="PANTHER" id="PTHR13003">
    <property type="entry name" value="NUP107-RELATED"/>
    <property type="match status" value="1"/>
</dbReference>
<dbReference type="GO" id="GO:0006406">
    <property type="term" value="P:mRNA export from nucleus"/>
    <property type="evidence" value="ECO:0007669"/>
    <property type="project" value="TreeGrafter"/>
</dbReference>
<dbReference type="Gramene" id="LPERR11G17500.1">
    <property type="protein sequence ID" value="LPERR11G17500.1"/>
    <property type="gene ID" value="LPERR11G17500"/>
</dbReference>
<dbReference type="Gene3D" id="1.10.3450.20">
    <property type="match status" value="1"/>
</dbReference>
<keyword evidence="3" id="KW-0653">Protein transport</keyword>
<comment type="subunit">
    <text evidence="7">Part of the nuclear pore complex (NPC).</text>
</comment>
<evidence type="ECO:0000256" key="1">
    <source>
        <dbReference type="ARBA" id="ARBA00022448"/>
    </source>
</evidence>
<evidence type="ECO:0000256" key="5">
    <source>
        <dbReference type="ARBA" id="ARBA00023132"/>
    </source>
</evidence>
<dbReference type="STRING" id="77586.A0A0D9XUM8"/>
<keyword evidence="7" id="KW-0472">Membrane</keyword>
<evidence type="ECO:0000313" key="10">
    <source>
        <dbReference type="Proteomes" id="UP000032180"/>
    </source>
</evidence>
<protein>
    <recommendedName>
        <fullName evidence="7">Nuclear pore complex protein</fullName>
    </recommendedName>
</protein>
<dbReference type="GO" id="GO:0017056">
    <property type="term" value="F:structural constituent of nuclear pore"/>
    <property type="evidence" value="ECO:0007669"/>
    <property type="project" value="UniProtKB-UniRule"/>
</dbReference>
<dbReference type="EnsemblPlants" id="LPERR11G17500.1">
    <property type="protein sequence ID" value="LPERR11G17500.1"/>
    <property type="gene ID" value="LPERR11G17500"/>
</dbReference>
<dbReference type="Gene3D" id="1.20.190.50">
    <property type="match status" value="2"/>
</dbReference>
<sequence length="1017" mass="114917">MEVDPPPPPPMPNYFDPESSGRREEYRRYRKRLSSSNASPLSGTAVSKFSEARLFCDGNSIQRRPNAGLLLEEIKQEAADISDFDGLDGSKLFGSVKRRASLDASGSGRQAMRSTLKSVKLEEDMPHEGETTSTIFASLLDSAIQGLMPFPDVILQFERACRNASESIRSAGIGKLRMVEDRFMQQKAQLLMDEAASWSLLWYLYGKGNEEPPAELFVTPTTSHQEACRFVATDLTAQLCLRIVLWLEGLASEALDLEKKVRGSHVGSYLPSSGVWHRTQRYLKRKNNNTTIVKHVDFDAPTREGAQLHPDDKKQDELLLEDIWTLLRAGRLEEASEVCRSAGQAWRAATLCPFGGIDLFPSLEAMLKNGMSRMLQAIELESGVGRQWSLWKWASYCASEKIAEQNGGRYEMAVYGLQCSNLKRILPICTDWEYQTSRPEEKQFDDEMNGTQPMSSSAGPESWPHSVLDQQARDIDALLQKLHSSDLVHETVSRACREQHRQIEMTLMRGNIAHLLDLLWSWVSPSEDDQNILRPRDDPDMIRFGAHIVLVLRYLFSDEMGDEVEEKMVAVGDLIINMYVRYLFSEQHEELVGVYASQLERDLCIELFVEMMELRLNSSLHTMYKLFLSAVEYLPFSTSDEFKASLEEIVERVLSRSRELKPNKYEEDLSDVAERHHLQALQKAMVIQWLCFTPPSSIPEFHMISGKLLIRALMHSNTLFREFSLISMRRVPELPVGPHKLLAILAEPLKQKENLISLEDPEVSDNLREFEDWHEYYSLDATYRSWLKFERENSSISPEMLSAEEKSQAVAAAKETLELAFLLLCNATSCTALTSALYSTVSEADVLHRQLKVDVNVSSKDPCCIQVSLRCLAVDGDGFGLHEANDGGLLAAIMASGFKGELNRFQHGVSMEISRLDAWYSDGHSSVESTAAYIIRGLCRRCCLPETILRSMQASIALSVAGDSLDHCDKLIELVASSESGIMHLFSQQQLQEFLFLERECFLCKMELEEEQLPADG</sequence>
<dbReference type="PANTHER" id="PTHR13003:SF2">
    <property type="entry name" value="NUCLEAR PORE COMPLEX PROTEIN NUP107"/>
    <property type="match status" value="1"/>
</dbReference>
<dbReference type="HOGENOM" id="CLU_299853_0_0_1"/>
<dbReference type="AlphaFoldDB" id="A0A0D9XUM8"/>
<dbReference type="GO" id="GO:0031080">
    <property type="term" value="C:nuclear pore outer ring"/>
    <property type="evidence" value="ECO:0007669"/>
    <property type="project" value="TreeGrafter"/>
</dbReference>
<keyword evidence="5 7" id="KW-0906">Nuclear pore complex</keyword>
<dbReference type="EnsemblPlants" id="LPERR11G17500.2">
    <property type="protein sequence ID" value="LPERR11G17500.2"/>
    <property type="gene ID" value="LPERR11G17500"/>
</dbReference>
<feature type="region of interest" description="Disordered" evidence="8">
    <location>
        <begin position="439"/>
        <end position="463"/>
    </location>
</feature>
<dbReference type="Gramene" id="LPERR11G17500.4">
    <property type="protein sequence ID" value="LPERR11G17500.4"/>
    <property type="gene ID" value="LPERR11G17500"/>
</dbReference>
<reference evidence="9 10" key="1">
    <citation type="submission" date="2012-08" db="EMBL/GenBank/DDBJ databases">
        <title>Oryza genome evolution.</title>
        <authorList>
            <person name="Wing R.A."/>
        </authorList>
    </citation>
    <scope>NUCLEOTIDE SEQUENCE</scope>
</reference>
<organism evidence="9 10">
    <name type="scientific">Leersia perrieri</name>
    <dbReference type="NCBI Taxonomy" id="77586"/>
    <lineage>
        <taxon>Eukaryota</taxon>
        <taxon>Viridiplantae</taxon>
        <taxon>Streptophyta</taxon>
        <taxon>Embryophyta</taxon>
        <taxon>Tracheophyta</taxon>
        <taxon>Spermatophyta</taxon>
        <taxon>Magnoliopsida</taxon>
        <taxon>Liliopsida</taxon>
        <taxon>Poales</taxon>
        <taxon>Poaceae</taxon>
        <taxon>BOP clade</taxon>
        <taxon>Oryzoideae</taxon>
        <taxon>Oryzeae</taxon>
        <taxon>Oryzinae</taxon>
        <taxon>Leersia</taxon>
    </lineage>
</organism>
<evidence type="ECO:0000256" key="3">
    <source>
        <dbReference type="ARBA" id="ARBA00022927"/>
    </source>
</evidence>
<accession>A0A0D9XUM8</accession>
<dbReference type="GO" id="GO:0031965">
    <property type="term" value="C:nuclear membrane"/>
    <property type="evidence" value="ECO:0007669"/>
    <property type="project" value="UniProtKB-SubCell"/>
</dbReference>
<dbReference type="EnsemblPlants" id="LPERR11G17500.4">
    <property type="protein sequence ID" value="LPERR11G17500.4"/>
    <property type="gene ID" value="LPERR11G17500"/>
</dbReference>
<dbReference type="GO" id="GO:0006606">
    <property type="term" value="P:protein import into nucleus"/>
    <property type="evidence" value="ECO:0007669"/>
    <property type="project" value="TreeGrafter"/>
</dbReference>
<keyword evidence="10" id="KW-1185">Reference proteome</keyword>
<reference evidence="9 10" key="2">
    <citation type="submission" date="2013-12" db="EMBL/GenBank/DDBJ databases">
        <authorList>
            <person name="Yu Y."/>
            <person name="Lee S."/>
            <person name="de Baynast K."/>
            <person name="Wissotski M."/>
            <person name="Liu L."/>
            <person name="Talag J."/>
            <person name="Goicoechea J."/>
            <person name="Angelova A."/>
            <person name="Jetty R."/>
            <person name="Kudrna D."/>
            <person name="Golser W."/>
            <person name="Rivera L."/>
            <person name="Zhang J."/>
            <person name="Wing R."/>
        </authorList>
    </citation>
    <scope>NUCLEOTIDE SEQUENCE</scope>
</reference>
<evidence type="ECO:0000256" key="4">
    <source>
        <dbReference type="ARBA" id="ARBA00023010"/>
    </source>
</evidence>
<dbReference type="GO" id="GO:0000973">
    <property type="term" value="P:post-transcriptional tethering of RNA polymerase II gene DNA at nuclear periphery"/>
    <property type="evidence" value="ECO:0007669"/>
    <property type="project" value="TreeGrafter"/>
</dbReference>
<dbReference type="InterPro" id="IPR007252">
    <property type="entry name" value="Nup84/Nup107"/>
</dbReference>
<comment type="function">
    <text evidence="7">Functions as a component of the nuclear pore complex (NPC).</text>
</comment>
<dbReference type="EnsemblPlants" id="LPERR11G17500.3">
    <property type="protein sequence ID" value="LPERR11G17500.3"/>
    <property type="gene ID" value="LPERR11G17500"/>
</dbReference>
<proteinExistence type="inferred from homology"/>
<comment type="similarity">
    <text evidence="7">Belongs to the nucleoporin Nup84/Nup107 family.</text>
</comment>
<keyword evidence="4 7" id="KW-0811">Translocation</keyword>
<dbReference type="Pfam" id="PF04121">
    <property type="entry name" value="Nup84_Nup100"/>
    <property type="match status" value="2"/>
</dbReference>
<evidence type="ECO:0000313" key="9">
    <source>
        <dbReference type="EnsemblPlants" id="LPERR11G17500.1"/>
    </source>
</evidence>